<sequence>MATTTVTTTATTTAAPTTSHTRPTSPYARSTGAGSATDIASPIDSATSYGGATGTGTTNGTLVEAPVYPHNATFESDQFAVTVSSPHLELTFPNGNDGAIVKLPVFGAKDSIGGTITFNPAMYPSTSNAKLVVSLEGAMYWSEPRPADFLPKSKSGKEHKRRSTRDRDDLSNIATNHPPPMLERKHVFLYSPLSITLSSTTDDESSATGVSGPTPNSALDTILQNRQQALAAVRRRMSYGRAEASRLLEKARRKKSMGTSGANEEPIFGSAGMGSSAQLSGNALGLGVGVDGSNTNLPNTVTSSPEAQTTADPMLAATPWVSKTFMFHSPLQQKDNDGTPLRLPPSVDLKAEAAEHDKGKTKLVEDVRIQYRLVVKYESSLASLTKKVEVPLIFEPGSDPESFYATPQPPIKWKETPMEVDSKPEGMAKLPFRAMLTLPNPPVFARDSESFFFVAFATTPQDKELASIIASNAKISLNITCTYRFDPRRAAAHTSRSYILPREPELLKMRRNTENTDDASEEKSATVTPGGATGLSRVRSIGSNGSKWAATVGAAGSSWMQSAKNGAVAVGGSIGSVGGRAAALAALTTTTGATKEEKLWKWQDPPASPLKRRSHSSRKSTGNANDGVGSGQTTIRRMSGTSTPKPEAGGRPSTSSERENEKPLPVLPPVTPVEEQGGRISTPLPVGGFKDDGAGETTTVLLSTSRTGFPHRPKVKADQSNLPEGLWKGQLNYQWWMIPSLDQAGLSVKYHMEVIVEIDGMVLRTKKEFRIVEPHIVRKEERIHQTKRIELDAFV</sequence>
<dbReference type="AlphaFoldDB" id="G4TQZ0"/>
<dbReference type="EMBL" id="CAFZ01000248">
    <property type="protein sequence ID" value="CCA73733.1"/>
    <property type="molecule type" value="Genomic_DNA"/>
</dbReference>
<evidence type="ECO:0000256" key="1">
    <source>
        <dbReference type="SAM" id="MobiDB-lite"/>
    </source>
</evidence>
<comment type="caution">
    <text evidence="2">The sequence shown here is derived from an EMBL/GenBank/DDBJ whole genome shotgun (WGS) entry which is preliminary data.</text>
</comment>
<proteinExistence type="predicted"/>
<dbReference type="HOGENOM" id="CLU_403409_0_0_1"/>
<organism evidence="2 3">
    <name type="scientific">Serendipita indica (strain DSM 11827)</name>
    <name type="common">Root endophyte fungus</name>
    <name type="synonym">Piriformospora indica</name>
    <dbReference type="NCBI Taxonomy" id="1109443"/>
    <lineage>
        <taxon>Eukaryota</taxon>
        <taxon>Fungi</taxon>
        <taxon>Dikarya</taxon>
        <taxon>Basidiomycota</taxon>
        <taxon>Agaricomycotina</taxon>
        <taxon>Agaricomycetes</taxon>
        <taxon>Sebacinales</taxon>
        <taxon>Serendipitaceae</taxon>
        <taxon>Serendipita</taxon>
    </lineage>
</organism>
<keyword evidence="3" id="KW-1185">Reference proteome</keyword>
<dbReference type="Proteomes" id="UP000007148">
    <property type="component" value="Unassembled WGS sequence"/>
</dbReference>
<protein>
    <submittedName>
        <fullName evidence="2">Uncharacterized protein</fullName>
    </submittedName>
</protein>
<dbReference type="eggNOG" id="ENOG502SKKZ">
    <property type="taxonomic scope" value="Eukaryota"/>
</dbReference>
<accession>G4TQZ0</accession>
<reference evidence="2 3" key="1">
    <citation type="journal article" date="2011" name="PLoS Pathog.">
        <title>Endophytic Life Strategies Decoded by Genome and Transcriptome Analyses of the Mutualistic Root Symbiont Piriformospora indica.</title>
        <authorList>
            <person name="Zuccaro A."/>
            <person name="Lahrmann U."/>
            <person name="Guldener U."/>
            <person name="Langen G."/>
            <person name="Pfiffi S."/>
            <person name="Biedenkopf D."/>
            <person name="Wong P."/>
            <person name="Samans B."/>
            <person name="Grimm C."/>
            <person name="Basiewicz M."/>
            <person name="Murat C."/>
            <person name="Martin F."/>
            <person name="Kogel K.H."/>
        </authorList>
    </citation>
    <scope>NUCLEOTIDE SEQUENCE [LARGE SCALE GENOMIC DNA]</scope>
    <source>
        <strain evidence="2 3">DSM 11827</strain>
    </source>
</reference>
<gene>
    <name evidence="2" type="ORF">PIIN_07688</name>
</gene>
<dbReference type="InParanoid" id="G4TQZ0"/>
<evidence type="ECO:0000313" key="2">
    <source>
        <dbReference type="EMBL" id="CCA73733.1"/>
    </source>
</evidence>
<feature type="compositionally biased region" description="Basic and acidic residues" evidence="1">
    <location>
        <begin position="503"/>
        <end position="514"/>
    </location>
</feature>
<feature type="compositionally biased region" description="Low complexity" evidence="1">
    <location>
        <begin position="1"/>
        <end position="18"/>
    </location>
</feature>
<dbReference type="OrthoDB" id="3259897at2759"/>
<name>G4TQZ0_SERID</name>
<feature type="region of interest" description="Disordered" evidence="1">
    <location>
        <begin position="1"/>
        <end position="39"/>
    </location>
</feature>
<feature type="compositionally biased region" description="Polar residues" evidence="1">
    <location>
        <begin position="19"/>
        <end position="34"/>
    </location>
</feature>
<feature type="region of interest" description="Disordered" evidence="1">
    <location>
        <begin position="146"/>
        <end position="179"/>
    </location>
</feature>
<feature type="region of interest" description="Disordered" evidence="1">
    <location>
        <begin position="596"/>
        <end position="693"/>
    </location>
</feature>
<evidence type="ECO:0000313" key="3">
    <source>
        <dbReference type="Proteomes" id="UP000007148"/>
    </source>
</evidence>
<feature type="compositionally biased region" description="Polar residues" evidence="1">
    <location>
        <begin position="631"/>
        <end position="644"/>
    </location>
</feature>
<feature type="region of interest" description="Disordered" evidence="1">
    <location>
        <begin position="503"/>
        <end position="540"/>
    </location>
</feature>
<feature type="region of interest" description="Disordered" evidence="1">
    <location>
        <begin position="250"/>
        <end position="269"/>
    </location>
</feature>